<dbReference type="EMBL" id="OX465080">
    <property type="protein sequence ID" value="CAI9279581.1"/>
    <property type="molecule type" value="Genomic_DNA"/>
</dbReference>
<evidence type="ECO:0000313" key="1">
    <source>
        <dbReference type="EMBL" id="CAI9279581.1"/>
    </source>
</evidence>
<evidence type="ECO:0000313" key="2">
    <source>
        <dbReference type="Proteomes" id="UP001177003"/>
    </source>
</evidence>
<reference evidence="1" key="1">
    <citation type="submission" date="2023-04" db="EMBL/GenBank/DDBJ databases">
        <authorList>
            <person name="Vijverberg K."/>
            <person name="Xiong W."/>
            <person name="Schranz E."/>
        </authorList>
    </citation>
    <scope>NUCLEOTIDE SEQUENCE</scope>
</reference>
<protein>
    <submittedName>
        <fullName evidence="1">Uncharacterized protein</fullName>
    </submittedName>
</protein>
<dbReference type="AlphaFoldDB" id="A0AA36E1M3"/>
<sequence length="240" mass="26916">MIKNLCEVWFGYHKLFASVPRIHKKEPNFHRKPPKVEKKRENVSVSYANVVRGAYSKKSLSHKEELAIVLESGNNVIDNLSVPRRAWSRNSFRHILAKWASIAHLDDNIGEDVYKSRVCIITTFLGIISEVSKVSIDGEIFPIRINEALDWNPTFVREFNNIDNDNVDAIHRFDQEQDGSNDSLLDKEDVSFDPFGIYDAYSQPKVLPIAAQAVDIQTSPVAVKIAIAAPAAVPDATSTA</sequence>
<gene>
    <name evidence="1" type="ORF">LSALG_LOCUS19374</name>
</gene>
<dbReference type="Proteomes" id="UP001177003">
    <property type="component" value="Chromosome 4"/>
</dbReference>
<accession>A0AA36E1M3</accession>
<proteinExistence type="predicted"/>
<keyword evidence="2" id="KW-1185">Reference proteome</keyword>
<organism evidence="1 2">
    <name type="scientific">Lactuca saligna</name>
    <name type="common">Willowleaf lettuce</name>
    <dbReference type="NCBI Taxonomy" id="75948"/>
    <lineage>
        <taxon>Eukaryota</taxon>
        <taxon>Viridiplantae</taxon>
        <taxon>Streptophyta</taxon>
        <taxon>Embryophyta</taxon>
        <taxon>Tracheophyta</taxon>
        <taxon>Spermatophyta</taxon>
        <taxon>Magnoliopsida</taxon>
        <taxon>eudicotyledons</taxon>
        <taxon>Gunneridae</taxon>
        <taxon>Pentapetalae</taxon>
        <taxon>asterids</taxon>
        <taxon>campanulids</taxon>
        <taxon>Asterales</taxon>
        <taxon>Asteraceae</taxon>
        <taxon>Cichorioideae</taxon>
        <taxon>Cichorieae</taxon>
        <taxon>Lactucinae</taxon>
        <taxon>Lactuca</taxon>
    </lineage>
</organism>
<name>A0AA36E1M3_LACSI</name>